<keyword evidence="2" id="KW-1185">Reference proteome</keyword>
<organism evidence="1 2">
    <name type="scientific">Streptomyces phage BRock</name>
    <dbReference type="NCBI Taxonomy" id="1913591"/>
    <lineage>
        <taxon>Viruses</taxon>
        <taxon>Duplodnaviria</taxon>
        <taxon>Heunggongvirae</taxon>
        <taxon>Uroviricota</taxon>
        <taxon>Caudoviricetes</taxon>
        <taxon>Borockvirus</taxon>
        <taxon>Borockvirus brock</taxon>
    </lineage>
</organism>
<dbReference type="RefSeq" id="YP_009831735.1">
    <property type="nucleotide sequence ID" value="NC_048650.1"/>
</dbReference>
<dbReference type="KEGG" id="vg:55601424"/>
<sequence>MSEFHTLYKGSFGHAESERVSKYVMIYKRAGKVIPDDVAQAIAGYWHSPASPNSTRLSTMGEIGVETDIADFCNDREYSNLVLNTSIYEIDALGAYIESKKAQFRHEIDSLDVQVGDVLEDCPEDGKVTAARTISVDYSGTPGEGRKVRFESEEDDILAAPMMLTVYRGF</sequence>
<accession>A0A1J0GVS0</accession>
<name>A0A1J0GVS0_9CAUD</name>
<dbReference type="GeneID" id="55601424"/>
<reference evidence="1 2" key="1">
    <citation type="submission" date="2016-09" db="EMBL/GenBank/DDBJ databases">
        <title>Complete Genome Sequence of Streptomyces 5a phage BRock.</title>
        <authorList>
            <person name="Crossman A."/>
            <person name="Baron S."/>
            <person name="Jamdagni P."/>
            <person name="Khatri P."/>
            <person name="Sharma D."/>
            <person name="Pandey M."/>
            <person name="Goyal S."/>
            <person name="Kumar S."/>
            <person name="Phogat A."/>
            <person name="Chawla G."/>
            <person name="Pasricha M."/>
            <person name="Gupta K."/>
            <person name="Bazzad D."/>
            <person name="Aggarwal V."/>
            <person name="Poughat A."/>
            <person name="Singh K."/>
            <person name="Rana P."/>
            <person name="Gautam R."/>
            <person name="Sharma V."/>
            <person name="Tyagi D."/>
            <person name="Shahi A."/>
            <person name="Jangra N."/>
            <person name="Malik M."/>
            <person name="Sidhu P.K."/>
            <person name="Malik S."/>
            <person name="Ghalyan Y."/>
            <person name="Sharma S.S."/>
            <person name="Malik A."/>
            <person name="Chuttani R."/>
            <person name="Bamal N."/>
            <person name="Bhadula D."/>
            <person name="Batra A."/>
            <person name="Temple L."/>
            <person name="Nehra K."/>
        </authorList>
    </citation>
    <scope>NUCLEOTIDE SEQUENCE [LARGE SCALE GENOMIC DNA]</scope>
</reference>
<evidence type="ECO:0000313" key="1">
    <source>
        <dbReference type="EMBL" id="APC46272.1"/>
    </source>
</evidence>
<proteinExistence type="predicted"/>
<dbReference type="EMBL" id="KX925554">
    <property type="protein sequence ID" value="APC46272.1"/>
    <property type="molecule type" value="Genomic_DNA"/>
</dbReference>
<dbReference type="Proteomes" id="UP000224898">
    <property type="component" value="Segment"/>
</dbReference>
<evidence type="ECO:0000313" key="2">
    <source>
        <dbReference type="Proteomes" id="UP000224898"/>
    </source>
</evidence>
<protein>
    <submittedName>
        <fullName evidence="1">Uncharacterized protein</fullName>
    </submittedName>
</protein>